<reference evidence="5 6" key="1">
    <citation type="submission" date="2016-08" db="EMBL/GenBank/DDBJ databases">
        <authorList>
            <person name="Seilhamer J.J."/>
        </authorList>
    </citation>
    <scope>NUCLEOTIDE SEQUENCE [LARGE SCALE GENOMIC DNA]</scope>
    <source>
        <strain evidence="5">ING2-E5A</strain>
    </source>
</reference>
<dbReference type="GO" id="GO:0030527">
    <property type="term" value="F:structural constituent of chromatin"/>
    <property type="evidence" value="ECO:0007669"/>
    <property type="project" value="InterPro"/>
</dbReference>
<gene>
    <name evidence="5" type="ORF">ING2E5A_0951</name>
</gene>
<keyword evidence="2" id="KW-0226">DNA condensation</keyword>
<keyword evidence="4" id="KW-1133">Transmembrane helix</keyword>
<dbReference type="GO" id="GO:0003677">
    <property type="term" value="F:DNA binding"/>
    <property type="evidence" value="ECO:0007669"/>
    <property type="project" value="UniProtKB-KW"/>
</dbReference>
<keyword evidence="3" id="KW-0238">DNA-binding</keyword>
<evidence type="ECO:0000256" key="2">
    <source>
        <dbReference type="ARBA" id="ARBA00023067"/>
    </source>
</evidence>
<name>A0A1G4G5Q8_9BACT</name>
<dbReference type="EMBL" id="LT608328">
    <property type="protein sequence ID" value="SCM56586.1"/>
    <property type="molecule type" value="Genomic_DNA"/>
</dbReference>
<comment type="similarity">
    <text evidence="1">Belongs to the bacterial histone-like protein family.</text>
</comment>
<evidence type="ECO:0000256" key="3">
    <source>
        <dbReference type="ARBA" id="ARBA00023125"/>
    </source>
</evidence>
<keyword evidence="4" id="KW-0812">Transmembrane</keyword>
<dbReference type="PANTHER" id="PTHR33175">
    <property type="entry name" value="DNA-BINDING PROTEIN HU"/>
    <property type="match status" value="1"/>
</dbReference>
<evidence type="ECO:0008006" key="7">
    <source>
        <dbReference type="Google" id="ProtNLM"/>
    </source>
</evidence>
<evidence type="ECO:0000256" key="1">
    <source>
        <dbReference type="ARBA" id="ARBA00010529"/>
    </source>
</evidence>
<keyword evidence="4" id="KW-0472">Membrane</keyword>
<dbReference type="Pfam" id="PF00216">
    <property type="entry name" value="Bac_DNA_binding"/>
    <property type="match status" value="2"/>
</dbReference>
<evidence type="ECO:0000313" key="6">
    <source>
        <dbReference type="Proteomes" id="UP000178485"/>
    </source>
</evidence>
<dbReference type="GO" id="GO:0005829">
    <property type="term" value="C:cytosol"/>
    <property type="evidence" value="ECO:0007669"/>
    <property type="project" value="TreeGrafter"/>
</dbReference>
<feature type="transmembrane region" description="Helical" evidence="4">
    <location>
        <begin position="225"/>
        <end position="244"/>
    </location>
</feature>
<dbReference type="GO" id="GO:0030261">
    <property type="term" value="P:chromosome condensation"/>
    <property type="evidence" value="ECO:0007669"/>
    <property type="project" value="UniProtKB-KW"/>
</dbReference>
<dbReference type="AlphaFoldDB" id="A0A1G4G5Q8"/>
<evidence type="ECO:0000313" key="5">
    <source>
        <dbReference type="EMBL" id="SCM56586.1"/>
    </source>
</evidence>
<dbReference type="InterPro" id="IPR000119">
    <property type="entry name" value="Hist_DNA-bd"/>
</dbReference>
<dbReference type="Proteomes" id="UP000178485">
    <property type="component" value="Chromosome i"/>
</dbReference>
<dbReference type="SUPFAM" id="SSF47729">
    <property type="entry name" value="IHF-like DNA-binding proteins"/>
    <property type="match status" value="2"/>
</dbReference>
<sequence>MTHQELIDELGRRLGKTPPEVTGLLEATVREVTDKLSAGNPISIPHIGTLTTLKRAEHILVDASTKERHLIPPSIVPHFDAKLATGEEGLTQLTAWLSERTAISSGEAENFLSQLFGLVKDRVVNGGRVEIEKLGVFQTSPAPVGENEQPTPLFFPANELKESVNKPFAHFEAIRLNDGVVLEGIEEVMEEPAPAPEMMVTEEVEPNPESFPTGTTLRKRSAGPVWIPILGGMAIALAALFFFVRWQEPKPPVTPPHAEPVNVEVSHPQPPVAETMPLPSDAGIAPVPPPLQVVVLPGKTLRLIAEEQYGSREFWIYIYLKNRDKIENPNVVAVGTPLIIPDPSEYGIDASDTLSIAKAKALGKRFL</sequence>
<protein>
    <recommendedName>
        <fullName evidence="7">LysM domain-containing protein</fullName>
    </recommendedName>
</protein>
<dbReference type="STRING" id="1642646.ING2E5A_0951"/>
<dbReference type="KEGG" id="pmuc:ING2E5A_0951"/>
<proteinExistence type="inferred from homology"/>
<organism evidence="5 6">
    <name type="scientific">Petrimonas mucosa</name>
    <dbReference type="NCBI Taxonomy" id="1642646"/>
    <lineage>
        <taxon>Bacteria</taxon>
        <taxon>Pseudomonadati</taxon>
        <taxon>Bacteroidota</taxon>
        <taxon>Bacteroidia</taxon>
        <taxon>Bacteroidales</taxon>
        <taxon>Dysgonomonadaceae</taxon>
        <taxon>Petrimonas</taxon>
    </lineage>
</organism>
<dbReference type="RefSeq" id="WP_071136381.1">
    <property type="nucleotide sequence ID" value="NZ_DUQN01000072.1"/>
</dbReference>
<dbReference type="InterPro" id="IPR010992">
    <property type="entry name" value="IHF-like_DNA-bd_dom_sf"/>
</dbReference>
<dbReference type="PANTHER" id="PTHR33175:SF3">
    <property type="entry name" value="DNA-BINDING PROTEIN HU-BETA"/>
    <property type="match status" value="1"/>
</dbReference>
<accession>A0A1G4G5Q8</accession>
<dbReference type="Gene3D" id="4.10.520.10">
    <property type="entry name" value="IHF-like DNA-binding proteins"/>
    <property type="match status" value="2"/>
</dbReference>
<keyword evidence="6" id="KW-1185">Reference proteome</keyword>
<evidence type="ECO:0000256" key="4">
    <source>
        <dbReference type="SAM" id="Phobius"/>
    </source>
</evidence>